<organism evidence="3">
    <name type="scientific">virus sp. ctHG14</name>
    <dbReference type="NCBI Taxonomy" id="2827626"/>
    <lineage>
        <taxon>Viruses</taxon>
    </lineage>
</organism>
<sequence>MAKYFKKVKSYSDLKSQFKTLLKANHPDNGGDAEVMKEINAEYDALFAIWKDKEEKETGEKVTETAEGTRFEFYTDYGWAGSNYNGNLSLKEIAKIVRTYIKEKYPLYKFSVRTSYASMCQELHVDILESPIEIYKPFDELTSDDFSKISKCLYPWDYVIDERLKFLNASKEEKRKVIEESESSGKNVLNDITKAVIDDVDAFVNSYNYNDSDGMIDYFDVNFYYFGCCQDHGKYIKIVPKTPRIKNQKKEVKPKASEKPKKEEKTEQVEEKAKEAKYTYKITRGEDTRDGSVLWLVRVSESLSKEQYIAENEKMKRHGGYYSKFKHAFIFRTDPTEILGGKTA</sequence>
<feature type="domain" description="Large polyvalent protein associated" evidence="2">
    <location>
        <begin position="89"/>
        <end position="131"/>
    </location>
</feature>
<evidence type="ECO:0000313" key="3">
    <source>
        <dbReference type="EMBL" id="DAE31269.1"/>
    </source>
</evidence>
<dbReference type="Gene3D" id="1.10.287.110">
    <property type="entry name" value="DnaJ domain"/>
    <property type="match status" value="1"/>
</dbReference>
<dbReference type="InterPro" id="IPR036869">
    <property type="entry name" value="J_dom_sf"/>
</dbReference>
<proteinExistence type="predicted"/>
<evidence type="ECO:0000259" key="2">
    <source>
        <dbReference type="Pfam" id="PF18847"/>
    </source>
</evidence>
<name>A0A8S5RJP9_9VIRU</name>
<dbReference type="Pfam" id="PF18847">
    <property type="entry name" value="LPD29"/>
    <property type="match status" value="1"/>
</dbReference>
<dbReference type="InterPro" id="IPR041311">
    <property type="entry name" value="LPD29"/>
</dbReference>
<accession>A0A8S5RJP9</accession>
<feature type="compositionally biased region" description="Basic and acidic residues" evidence="1">
    <location>
        <begin position="248"/>
        <end position="270"/>
    </location>
</feature>
<protein>
    <submittedName>
        <fullName evidence="3">Large polyvalent protein associated domain 29</fullName>
    </submittedName>
</protein>
<dbReference type="EMBL" id="BK059106">
    <property type="protein sequence ID" value="DAE31269.1"/>
    <property type="molecule type" value="Genomic_DNA"/>
</dbReference>
<dbReference type="SUPFAM" id="SSF46565">
    <property type="entry name" value="Chaperone J-domain"/>
    <property type="match status" value="1"/>
</dbReference>
<evidence type="ECO:0000256" key="1">
    <source>
        <dbReference type="SAM" id="MobiDB-lite"/>
    </source>
</evidence>
<feature type="region of interest" description="Disordered" evidence="1">
    <location>
        <begin position="247"/>
        <end position="270"/>
    </location>
</feature>
<reference evidence="3" key="1">
    <citation type="journal article" date="2021" name="Proc. Natl. Acad. Sci. U.S.A.">
        <title>A Catalog of Tens of Thousands of Viruses from Human Metagenomes Reveals Hidden Associations with Chronic Diseases.</title>
        <authorList>
            <person name="Tisza M.J."/>
            <person name="Buck C.B."/>
        </authorList>
    </citation>
    <scope>NUCLEOTIDE SEQUENCE</scope>
    <source>
        <strain evidence="3">CtHG14</strain>
    </source>
</reference>